<sequence length="170" mass="19798">MRGNERQRSIFRIGLVKLARQVVPSTDYVPNVSSDSNLHPVLERFPCFLAIGAAVDHRCDLHEFRAFSLTVLNVQRVGFHNQDRILPGINDKASVLSRPMLRTYFRRCDFLDDTLATLGAEAPELVSRHYFQHVQISERAQFLKGHRSFHVHRAPFVHCIPFRELRYPYR</sequence>
<organism evidence="1 2">
    <name type="scientific">Burkholderia vietnamiensis (strain G4 / LMG 22486)</name>
    <name type="common">Burkholderia cepacia (strain R1808)</name>
    <dbReference type="NCBI Taxonomy" id="269482"/>
    <lineage>
        <taxon>Bacteria</taxon>
        <taxon>Pseudomonadati</taxon>
        <taxon>Pseudomonadota</taxon>
        <taxon>Betaproteobacteria</taxon>
        <taxon>Burkholderiales</taxon>
        <taxon>Burkholderiaceae</taxon>
        <taxon>Burkholderia</taxon>
        <taxon>Burkholderia cepacia complex</taxon>
    </lineage>
</organism>
<proteinExistence type="predicted"/>
<geneLocation type="plasmid" evidence="1 2">
    <name>pBVIE01</name>
</geneLocation>
<reference evidence="1 2" key="1">
    <citation type="submission" date="2007-03" db="EMBL/GenBank/DDBJ databases">
        <title>Complete sequence of plasmid pBVIE01 of Burkholderia vietnamiensis G4.</title>
        <authorList>
            <consortium name="US DOE Joint Genome Institute"/>
            <person name="Copeland A."/>
            <person name="Lucas S."/>
            <person name="Lapidus A."/>
            <person name="Barry K."/>
            <person name="Detter J.C."/>
            <person name="Glavina del Rio T."/>
            <person name="Hammon N."/>
            <person name="Israni S."/>
            <person name="Dalin E."/>
            <person name="Tice H."/>
            <person name="Pitluck S."/>
            <person name="Chain P."/>
            <person name="Malfatti S."/>
            <person name="Shin M."/>
            <person name="Vergez L."/>
            <person name="Schmutz J."/>
            <person name="Larimer F."/>
            <person name="Land M."/>
            <person name="Hauser L."/>
            <person name="Kyrpides N."/>
            <person name="Tiedje J."/>
            <person name="Richardson P."/>
        </authorList>
    </citation>
    <scope>NUCLEOTIDE SEQUENCE [LARGE SCALE GENOMIC DNA]</scope>
    <source>
        <strain evidence="2">G4 / LMG 22486</strain>
        <plasmid evidence="1 2">pBVIE01</plasmid>
    </source>
</reference>
<name>A4JU63_BURVG</name>
<dbReference type="KEGG" id="bvi:Bcep1808_6929"/>
<evidence type="ECO:0000313" key="1">
    <source>
        <dbReference type="EMBL" id="ABO59816.1"/>
    </source>
</evidence>
<dbReference type="HOGENOM" id="CLU_1567775_0_0_4"/>
<protein>
    <submittedName>
        <fullName evidence="1">Uncharacterized protein</fullName>
    </submittedName>
</protein>
<accession>A4JU63</accession>
<dbReference type="EMBL" id="CP000617">
    <property type="protein sequence ID" value="ABO59816.1"/>
    <property type="molecule type" value="Genomic_DNA"/>
</dbReference>
<dbReference type="AlphaFoldDB" id="A4JU63"/>
<evidence type="ECO:0000313" key="2">
    <source>
        <dbReference type="Proteomes" id="UP000002287"/>
    </source>
</evidence>
<dbReference type="Proteomes" id="UP000002287">
    <property type="component" value="Plasmid pBVIE01"/>
</dbReference>
<keyword evidence="1" id="KW-0614">Plasmid</keyword>
<gene>
    <name evidence="1" type="ordered locus">Bcep1808_6929</name>
</gene>